<dbReference type="GO" id="GO:0015297">
    <property type="term" value="F:antiporter activity"/>
    <property type="evidence" value="ECO:0007669"/>
    <property type="project" value="InterPro"/>
</dbReference>
<feature type="transmembrane region" description="Helical" evidence="7">
    <location>
        <begin position="173"/>
        <end position="194"/>
    </location>
</feature>
<keyword evidence="4 7" id="KW-0812">Transmembrane</keyword>
<keyword evidence="5 7" id="KW-1133">Transmembrane helix</keyword>
<feature type="transmembrane region" description="Helical" evidence="7">
    <location>
        <begin position="25"/>
        <end position="46"/>
    </location>
</feature>
<keyword evidence="3" id="KW-1003">Cell membrane</keyword>
<accession>A0A1I4F2L1</accession>
<feature type="transmembrane region" description="Helical" evidence="7">
    <location>
        <begin position="321"/>
        <end position="342"/>
    </location>
</feature>
<evidence type="ECO:0000313" key="8">
    <source>
        <dbReference type="EMBL" id="SFL11006.1"/>
    </source>
</evidence>
<reference evidence="9" key="1">
    <citation type="submission" date="2016-10" db="EMBL/GenBank/DDBJ databases">
        <authorList>
            <person name="Varghese N."/>
            <person name="Submissions S."/>
        </authorList>
    </citation>
    <scope>NUCLEOTIDE SEQUENCE [LARGE SCALE GENOMIC DNA]</scope>
    <source>
        <strain evidence="9">DSM 28453</strain>
    </source>
</reference>
<evidence type="ECO:0000256" key="3">
    <source>
        <dbReference type="ARBA" id="ARBA00022475"/>
    </source>
</evidence>
<keyword evidence="6 7" id="KW-0472">Membrane</keyword>
<feature type="transmembrane region" description="Helical" evidence="7">
    <location>
        <begin position="52"/>
        <end position="76"/>
    </location>
</feature>
<keyword evidence="9" id="KW-1185">Reference proteome</keyword>
<sequence length="471" mass="49737">MSAQRGSSAVFLEGGLMRHVTRMSLTASIGLMAIFAVDFVDMAFIAMLGNDALAAAVGYAASLLFFTNSINVGLSIAAGSLVAREIGAGRADQARQYATSVATLGVVIGVVLPIVVLWNVDALLSWLGAEGEVLRLAVRYVWFILPTMWVMALAMAGMAVLRAFGDAKRSMMATLYGGVVNAVLDPILIFAVGLGLDGAAIASVIARVVMMIFALRPAVRVHRGFAKPSVVHVKEDFHAVRAIAVPAVLTNVATPVGNAIIVREIAQFGTDAVAGMAVIGRLMPVAFSVIFALSGAIGPIIGQNFGAWKTDRVRGAYRAGLQFTVVYVLLMSAVLFLLRVPIADLFVAQGETRTLIYLFCGPLALASVFNGIIFVSNASFNNLGYPIYSTWVNWGRHTLGTWPFAVLGGQVAGASGVLLGQAAGGMIFALVSWIMVQRVFGKLPKPDDIDPHHPNLSGSIDGSFGARVKNR</sequence>
<evidence type="ECO:0000256" key="5">
    <source>
        <dbReference type="ARBA" id="ARBA00022989"/>
    </source>
</evidence>
<dbReference type="InterPro" id="IPR002528">
    <property type="entry name" value="MATE_fam"/>
</dbReference>
<dbReference type="InterPro" id="IPR052031">
    <property type="entry name" value="Membrane_Transporter-Flippase"/>
</dbReference>
<evidence type="ECO:0000256" key="4">
    <source>
        <dbReference type="ARBA" id="ARBA00022692"/>
    </source>
</evidence>
<dbReference type="Proteomes" id="UP000198851">
    <property type="component" value="Unassembled WGS sequence"/>
</dbReference>
<feature type="transmembrane region" description="Helical" evidence="7">
    <location>
        <begin position="97"/>
        <end position="120"/>
    </location>
</feature>
<dbReference type="RefSeq" id="WP_244503617.1">
    <property type="nucleotide sequence ID" value="NZ_FOSZ01000005.1"/>
</dbReference>
<evidence type="ECO:0000256" key="7">
    <source>
        <dbReference type="SAM" id="Phobius"/>
    </source>
</evidence>
<feature type="transmembrane region" description="Helical" evidence="7">
    <location>
        <begin position="354"/>
        <end position="375"/>
    </location>
</feature>
<organism evidence="8 9">
    <name type="scientific">Shimia haliotis</name>
    <dbReference type="NCBI Taxonomy" id="1280847"/>
    <lineage>
        <taxon>Bacteria</taxon>
        <taxon>Pseudomonadati</taxon>
        <taxon>Pseudomonadota</taxon>
        <taxon>Alphaproteobacteria</taxon>
        <taxon>Rhodobacterales</taxon>
        <taxon>Roseobacteraceae</taxon>
    </lineage>
</organism>
<dbReference type="STRING" id="1280847.SAMN04488036_10594"/>
<dbReference type="InterPro" id="IPR048279">
    <property type="entry name" value="MdtK-like"/>
</dbReference>
<comment type="subcellular location">
    <subcellularLocation>
        <location evidence="1">Cell inner membrane</location>
        <topology evidence="1">Multi-pass membrane protein</topology>
    </subcellularLocation>
</comment>
<dbReference type="GO" id="GO:0005886">
    <property type="term" value="C:plasma membrane"/>
    <property type="evidence" value="ECO:0007669"/>
    <property type="project" value="UniProtKB-SubCell"/>
</dbReference>
<evidence type="ECO:0000256" key="6">
    <source>
        <dbReference type="ARBA" id="ARBA00023136"/>
    </source>
</evidence>
<feature type="transmembrane region" description="Helical" evidence="7">
    <location>
        <begin position="411"/>
        <end position="436"/>
    </location>
</feature>
<dbReference type="PANTHER" id="PTHR43549:SF3">
    <property type="entry name" value="MULTIDRUG RESISTANCE PROTEIN YPNP-RELATED"/>
    <property type="match status" value="1"/>
</dbReference>
<protein>
    <submittedName>
        <fullName evidence="8">Putative efflux protein, MATE family</fullName>
    </submittedName>
</protein>
<evidence type="ECO:0000256" key="2">
    <source>
        <dbReference type="ARBA" id="ARBA00022448"/>
    </source>
</evidence>
<dbReference type="PIRSF" id="PIRSF006603">
    <property type="entry name" value="DinF"/>
    <property type="match status" value="1"/>
</dbReference>
<dbReference type="GO" id="GO:0042910">
    <property type="term" value="F:xenobiotic transmembrane transporter activity"/>
    <property type="evidence" value="ECO:0007669"/>
    <property type="project" value="InterPro"/>
</dbReference>
<name>A0A1I4F2L1_9RHOB</name>
<evidence type="ECO:0000313" key="9">
    <source>
        <dbReference type="Proteomes" id="UP000198851"/>
    </source>
</evidence>
<feature type="transmembrane region" description="Helical" evidence="7">
    <location>
        <begin position="282"/>
        <end position="301"/>
    </location>
</feature>
<dbReference type="EMBL" id="FOSZ01000005">
    <property type="protein sequence ID" value="SFL11006.1"/>
    <property type="molecule type" value="Genomic_DNA"/>
</dbReference>
<evidence type="ECO:0000256" key="1">
    <source>
        <dbReference type="ARBA" id="ARBA00004429"/>
    </source>
</evidence>
<dbReference type="AlphaFoldDB" id="A0A1I4F2L1"/>
<keyword evidence="2" id="KW-0813">Transport</keyword>
<dbReference type="PANTHER" id="PTHR43549">
    <property type="entry name" value="MULTIDRUG RESISTANCE PROTEIN YPNP-RELATED"/>
    <property type="match status" value="1"/>
</dbReference>
<dbReference type="Pfam" id="PF01554">
    <property type="entry name" value="MatE"/>
    <property type="match status" value="2"/>
</dbReference>
<proteinExistence type="predicted"/>
<gene>
    <name evidence="8" type="ORF">SAMN04488036_10594</name>
</gene>
<feature type="transmembrane region" description="Helical" evidence="7">
    <location>
        <begin position="140"/>
        <end position="161"/>
    </location>
</feature>
<dbReference type="NCBIfam" id="TIGR00797">
    <property type="entry name" value="matE"/>
    <property type="match status" value="1"/>
</dbReference>
<feature type="transmembrane region" description="Helical" evidence="7">
    <location>
        <begin position="200"/>
        <end position="219"/>
    </location>
</feature>